<dbReference type="Gene3D" id="3.30.420.40">
    <property type="match status" value="2"/>
</dbReference>
<proteinExistence type="predicted"/>
<dbReference type="AlphaFoldDB" id="C4GCE1"/>
<dbReference type="HOGENOM" id="CLU_064886_0_0_9"/>
<dbReference type="Proteomes" id="UP000003494">
    <property type="component" value="Unassembled WGS sequence"/>
</dbReference>
<dbReference type="InterPro" id="IPR022496">
    <property type="entry name" value="T6A_TsaB"/>
</dbReference>
<dbReference type="CDD" id="cd24032">
    <property type="entry name" value="ASKHA_NBD_TsaB"/>
    <property type="match status" value="1"/>
</dbReference>
<dbReference type="eggNOG" id="COG1214">
    <property type="taxonomic scope" value="Bacteria"/>
</dbReference>
<feature type="domain" description="Gcp-like" evidence="1">
    <location>
        <begin position="25"/>
        <end position="226"/>
    </location>
</feature>
<sequence>MKILAMDASGLVASVAVTEDDRLIGEYTTNDKKTHSQTLLPMLDQLAGMIDLDLKTLDAIAVTSGPGSFTGLRIGAATVKGLGQALDIPLIPVPTLETLAYNCWGTDRLICPLMDARRKQAYTGLYQSADRGLTVLMDQAAMSIEAILERVNDRKRPVVFLGDGVPVFRQTIEGLCRVDYHFAPLHMAVQRASSLAALAYVYAQKGEFVAAEDFRPNYLRLSQAERERREKLAAEKRGSDVPRRRDP</sequence>
<dbReference type="SUPFAM" id="SSF53067">
    <property type="entry name" value="Actin-like ATPase domain"/>
    <property type="match status" value="2"/>
</dbReference>
<dbReference type="PANTHER" id="PTHR11735:SF11">
    <property type="entry name" value="TRNA THREONYLCARBAMOYLADENOSINE BIOSYNTHESIS PROTEIN TSAB"/>
    <property type="match status" value="1"/>
</dbReference>
<name>C4GCE1_9FIRM</name>
<dbReference type="GO" id="GO:0005829">
    <property type="term" value="C:cytosol"/>
    <property type="evidence" value="ECO:0007669"/>
    <property type="project" value="TreeGrafter"/>
</dbReference>
<accession>C4GCE1</accession>
<dbReference type="PANTHER" id="PTHR11735">
    <property type="entry name" value="TRNA N6-ADENOSINE THREONYLCARBAMOYLTRANSFERASE"/>
    <property type="match status" value="1"/>
</dbReference>
<evidence type="ECO:0000313" key="2">
    <source>
        <dbReference type="EMBL" id="EEP27641.1"/>
    </source>
</evidence>
<dbReference type="InterPro" id="IPR000905">
    <property type="entry name" value="Gcp-like_dom"/>
</dbReference>
<dbReference type="NCBIfam" id="TIGR03725">
    <property type="entry name" value="T6A_YeaZ"/>
    <property type="match status" value="1"/>
</dbReference>
<dbReference type="InterPro" id="IPR043129">
    <property type="entry name" value="ATPase_NBD"/>
</dbReference>
<evidence type="ECO:0000259" key="1">
    <source>
        <dbReference type="Pfam" id="PF00814"/>
    </source>
</evidence>
<evidence type="ECO:0000313" key="3">
    <source>
        <dbReference type="Proteomes" id="UP000003494"/>
    </source>
</evidence>
<organism evidence="2 3">
    <name type="scientific">Shuttleworthella satelles DSM 14600</name>
    <dbReference type="NCBI Taxonomy" id="626523"/>
    <lineage>
        <taxon>Bacteria</taxon>
        <taxon>Bacillati</taxon>
        <taxon>Bacillota</taxon>
        <taxon>Clostridia</taxon>
        <taxon>Lachnospirales</taxon>
        <taxon>Lachnospiraceae</taxon>
        <taxon>Shuttleworthella</taxon>
    </lineage>
</organism>
<comment type="caution">
    <text evidence="2">The sequence shown here is derived from an EMBL/GenBank/DDBJ whole genome shotgun (WGS) entry which is preliminary data.</text>
</comment>
<gene>
    <name evidence="2" type="primary">yeaZ</name>
    <name evidence="2" type="ORF">GCWU000342_01634</name>
</gene>
<dbReference type="RefSeq" id="WP_006906630.1">
    <property type="nucleotide sequence ID" value="NZ_GG665867.1"/>
</dbReference>
<dbReference type="EMBL" id="ACIP02000004">
    <property type="protein sequence ID" value="EEP27641.1"/>
    <property type="molecule type" value="Genomic_DNA"/>
</dbReference>
<dbReference type="STRING" id="626523.GCWU000342_01634"/>
<reference evidence="2" key="1">
    <citation type="submission" date="2009-04" db="EMBL/GenBank/DDBJ databases">
        <authorList>
            <person name="Weinstock G."/>
            <person name="Sodergren E."/>
            <person name="Clifton S."/>
            <person name="Fulton L."/>
            <person name="Fulton B."/>
            <person name="Courtney L."/>
            <person name="Fronick C."/>
            <person name="Harrison M."/>
            <person name="Strong C."/>
            <person name="Farmer C."/>
            <person name="Delahaunty K."/>
            <person name="Markovic C."/>
            <person name="Hall O."/>
            <person name="Minx P."/>
            <person name="Tomlinson C."/>
            <person name="Mitreva M."/>
            <person name="Nelson J."/>
            <person name="Hou S."/>
            <person name="Wollam A."/>
            <person name="Pepin K.H."/>
            <person name="Johnson M."/>
            <person name="Bhonagiri V."/>
            <person name="Nash W.E."/>
            <person name="Warren W."/>
            <person name="Chinwalla A."/>
            <person name="Mardis E.R."/>
            <person name="Wilson R.K."/>
        </authorList>
    </citation>
    <scope>NUCLEOTIDE SEQUENCE [LARGE SCALE GENOMIC DNA]</scope>
    <source>
        <strain evidence="2">DSM 14600</strain>
    </source>
</reference>
<dbReference type="GO" id="GO:0002949">
    <property type="term" value="P:tRNA threonylcarbamoyladenosine modification"/>
    <property type="evidence" value="ECO:0007669"/>
    <property type="project" value="InterPro"/>
</dbReference>
<keyword evidence="3" id="KW-1185">Reference proteome</keyword>
<protein>
    <submittedName>
        <fullName evidence="2">Universal bacterial protein YeaZ</fullName>
    </submittedName>
</protein>
<dbReference type="Pfam" id="PF00814">
    <property type="entry name" value="TsaD"/>
    <property type="match status" value="1"/>
</dbReference>